<dbReference type="EMBL" id="BPVZ01000106">
    <property type="protein sequence ID" value="GKV34578.1"/>
    <property type="molecule type" value="Genomic_DNA"/>
</dbReference>
<evidence type="ECO:0000259" key="3">
    <source>
        <dbReference type="PROSITE" id="PS51138"/>
    </source>
</evidence>
<dbReference type="AlphaFoldDB" id="A0AAV5LBU3"/>
<evidence type="ECO:0000313" key="5">
    <source>
        <dbReference type="Proteomes" id="UP001054252"/>
    </source>
</evidence>
<protein>
    <recommendedName>
        <fullName evidence="3">ENT domain-containing protein</fullName>
    </recommendedName>
</protein>
<evidence type="ECO:0000256" key="2">
    <source>
        <dbReference type="ARBA" id="ARBA00023242"/>
    </source>
</evidence>
<organism evidence="4 5">
    <name type="scientific">Rubroshorea leprosula</name>
    <dbReference type="NCBI Taxonomy" id="152421"/>
    <lineage>
        <taxon>Eukaryota</taxon>
        <taxon>Viridiplantae</taxon>
        <taxon>Streptophyta</taxon>
        <taxon>Embryophyta</taxon>
        <taxon>Tracheophyta</taxon>
        <taxon>Spermatophyta</taxon>
        <taxon>Magnoliopsida</taxon>
        <taxon>eudicotyledons</taxon>
        <taxon>Gunneridae</taxon>
        <taxon>Pentapetalae</taxon>
        <taxon>rosids</taxon>
        <taxon>malvids</taxon>
        <taxon>Malvales</taxon>
        <taxon>Dipterocarpaceae</taxon>
        <taxon>Rubroshorea</taxon>
    </lineage>
</organism>
<comment type="subcellular location">
    <subcellularLocation>
        <location evidence="1">Nucleus</location>
    </subcellularLocation>
</comment>
<dbReference type="Proteomes" id="UP001054252">
    <property type="component" value="Unassembled WGS sequence"/>
</dbReference>
<dbReference type="InterPro" id="IPR005491">
    <property type="entry name" value="ENT_dom"/>
</dbReference>
<evidence type="ECO:0000256" key="1">
    <source>
        <dbReference type="ARBA" id="ARBA00004123"/>
    </source>
</evidence>
<dbReference type="PANTHER" id="PTHR33432">
    <property type="entry name" value="PROTEIN EMSY-LIKE 4"/>
    <property type="match status" value="1"/>
</dbReference>
<dbReference type="GO" id="GO:0005634">
    <property type="term" value="C:nucleus"/>
    <property type="evidence" value="ECO:0007669"/>
    <property type="project" value="UniProtKB-SubCell"/>
</dbReference>
<accession>A0AAV5LBU3</accession>
<dbReference type="Gene3D" id="1.10.1240.40">
    <property type="entry name" value="ENT domain"/>
    <property type="match status" value="1"/>
</dbReference>
<comment type="caution">
    <text evidence="4">The sequence shown here is derived from an EMBL/GenBank/DDBJ whole genome shotgun (WGS) entry which is preliminary data.</text>
</comment>
<keyword evidence="2" id="KW-0539">Nucleus</keyword>
<sequence length="204" mass="23225">MEAQIHQLEQEAYCAVLRAFRAQFDAITWEKEGLITELRKELRVSDDEHRELLSKVNAVNLQSYVALSHQRTYDGMVRFQAYLIEAMELRSNPVMMLLFPVLEEGKDLQREHELALIDTLARLADASDGESGNCPFAVPLIVWSLVVRVEMGNPIGCPNMSTFCNMENSHPCMHKKMTDDEDGDKSWNGAIRDRVPTLNLSDEV</sequence>
<dbReference type="SUPFAM" id="SSF158639">
    <property type="entry name" value="ENT-like"/>
    <property type="match status" value="1"/>
</dbReference>
<feature type="domain" description="ENT" evidence="3">
    <location>
        <begin position="1"/>
        <end position="90"/>
    </location>
</feature>
<dbReference type="InterPro" id="IPR036142">
    <property type="entry name" value="ENT_dom-like_sf"/>
</dbReference>
<dbReference type="SMART" id="SM01191">
    <property type="entry name" value="ENT"/>
    <property type="match status" value="1"/>
</dbReference>
<evidence type="ECO:0000313" key="4">
    <source>
        <dbReference type="EMBL" id="GKV34578.1"/>
    </source>
</evidence>
<name>A0AAV5LBU3_9ROSI</name>
<keyword evidence="5" id="KW-1185">Reference proteome</keyword>
<dbReference type="GO" id="GO:0050832">
    <property type="term" value="P:defense response to fungus"/>
    <property type="evidence" value="ECO:0007669"/>
    <property type="project" value="InterPro"/>
</dbReference>
<dbReference type="PROSITE" id="PS51138">
    <property type="entry name" value="ENT"/>
    <property type="match status" value="1"/>
</dbReference>
<reference evidence="4 5" key="1">
    <citation type="journal article" date="2021" name="Commun. Biol.">
        <title>The genome of Shorea leprosula (Dipterocarpaceae) highlights the ecological relevance of drought in aseasonal tropical rainforests.</title>
        <authorList>
            <person name="Ng K.K.S."/>
            <person name="Kobayashi M.J."/>
            <person name="Fawcett J.A."/>
            <person name="Hatakeyama M."/>
            <person name="Paape T."/>
            <person name="Ng C.H."/>
            <person name="Ang C.C."/>
            <person name="Tnah L.H."/>
            <person name="Lee C.T."/>
            <person name="Nishiyama T."/>
            <person name="Sese J."/>
            <person name="O'Brien M.J."/>
            <person name="Copetti D."/>
            <person name="Mohd Noor M.I."/>
            <person name="Ong R.C."/>
            <person name="Putra M."/>
            <person name="Sireger I.Z."/>
            <person name="Indrioko S."/>
            <person name="Kosugi Y."/>
            <person name="Izuno A."/>
            <person name="Isagi Y."/>
            <person name="Lee S.L."/>
            <person name="Shimizu K.K."/>
        </authorList>
    </citation>
    <scope>NUCLEOTIDE SEQUENCE [LARGE SCALE GENOMIC DNA]</scope>
    <source>
        <tissue evidence="4">Leaf</tissue>
    </source>
</reference>
<dbReference type="InterPro" id="IPR033485">
    <property type="entry name" value="EMSY-LIKE_plant"/>
</dbReference>
<dbReference type="Pfam" id="PF03735">
    <property type="entry name" value="ENT"/>
    <property type="match status" value="1"/>
</dbReference>
<proteinExistence type="predicted"/>
<dbReference type="PANTHER" id="PTHR33432:SF20">
    <property type="entry name" value="PROTEIN EMSY-LIKE 1"/>
    <property type="match status" value="1"/>
</dbReference>
<gene>
    <name evidence="4" type="ORF">SLEP1_g42941</name>
</gene>